<proteinExistence type="inferred from homology"/>
<organism evidence="4">
    <name type="scientific">Culex pipiens</name>
    <name type="common">House mosquito</name>
    <dbReference type="NCBI Taxonomy" id="7175"/>
    <lineage>
        <taxon>Eukaryota</taxon>
        <taxon>Metazoa</taxon>
        <taxon>Ecdysozoa</taxon>
        <taxon>Arthropoda</taxon>
        <taxon>Hexapoda</taxon>
        <taxon>Insecta</taxon>
        <taxon>Pterygota</taxon>
        <taxon>Neoptera</taxon>
        <taxon>Endopterygota</taxon>
        <taxon>Diptera</taxon>
        <taxon>Nematocera</taxon>
        <taxon>Culicoidea</taxon>
        <taxon>Culicidae</taxon>
        <taxon>Culicinae</taxon>
        <taxon>Culicini</taxon>
        <taxon>Culex</taxon>
        <taxon>Culex</taxon>
    </lineage>
</organism>
<comment type="subunit">
    <text evidence="1">Homodimer; disulfide-linked.</text>
</comment>
<comment type="similarity">
    <text evidence="1">Belongs to the metallo-dependent hydrolases superfamily. Peptidase M19 family.</text>
</comment>
<dbReference type="GO" id="GO:0006508">
    <property type="term" value="P:proteolysis"/>
    <property type="evidence" value="ECO:0007669"/>
    <property type="project" value="UniProtKB-KW"/>
</dbReference>
<keyword evidence="3" id="KW-1133">Transmembrane helix</keyword>
<dbReference type="GO" id="GO:0046872">
    <property type="term" value="F:metal ion binding"/>
    <property type="evidence" value="ECO:0007669"/>
    <property type="project" value="UniProtKB-UniRule"/>
</dbReference>
<keyword evidence="1" id="KW-0862">Zinc</keyword>
<keyword evidence="1" id="KW-0378">Hydrolase</keyword>
<reference evidence="4" key="1">
    <citation type="submission" date="2021-05" db="EMBL/GenBank/DDBJ databases">
        <authorList>
            <person name="Alioto T."/>
            <person name="Alioto T."/>
            <person name="Gomez Garrido J."/>
        </authorList>
    </citation>
    <scope>NUCLEOTIDE SEQUENCE</scope>
</reference>
<comment type="catalytic activity">
    <reaction evidence="1">
        <text>an L-aminoacyl-L-amino acid + H2O = 2 an L-alpha-amino acid</text>
        <dbReference type="Rhea" id="RHEA:48940"/>
        <dbReference type="ChEBI" id="CHEBI:15377"/>
        <dbReference type="ChEBI" id="CHEBI:59869"/>
        <dbReference type="ChEBI" id="CHEBI:77460"/>
        <dbReference type="EC" id="3.4.13.19"/>
    </reaction>
</comment>
<dbReference type="GO" id="GO:0098552">
    <property type="term" value="C:side of membrane"/>
    <property type="evidence" value="ECO:0007669"/>
    <property type="project" value="UniProtKB-KW"/>
</dbReference>
<dbReference type="InterPro" id="IPR032466">
    <property type="entry name" value="Metal_Hydrolase"/>
</dbReference>
<evidence type="ECO:0000256" key="2">
    <source>
        <dbReference type="SAM" id="MobiDB-lite"/>
    </source>
</evidence>
<dbReference type="SUPFAM" id="SSF51556">
    <property type="entry name" value="Metallo-dependent hydrolases"/>
    <property type="match status" value="1"/>
</dbReference>
<dbReference type="Pfam" id="PF01244">
    <property type="entry name" value="Peptidase_M19"/>
    <property type="match status" value="1"/>
</dbReference>
<dbReference type="PROSITE" id="PS51365">
    <property type="entry name" value="RENAL_DIPEPTIDASE_2"/>
    <property type="match status" value="1"/>
</dbReference>
<keyword evidence="1" id="KW-0449">Lipoprotein</keyword>
<evidence type="ECO:0000313" key="4">
    <source>
        <dbReference type="EMBL" id="CAG6497541.1"/>
    </source>
</evidence>
<keyword evidence="1" id="KW-0325">Glycoprotein</keyword>
<keyword evidence="1" id="KW-0336">GPI-anchor</keyword>
<dbReference type="AlphaFoldDB" id="A0A8D8CV50"/>
<sequence length="514" mass="56587">MSFWRIFPRMRPGCPVTRRKKPLSDNLFVYEKLVVHIFPSFVEKLDLPTSPGSATSDDRKPRRLHYQYYRKMNTMPNHADFMELGTIHQHQSNCKQHCFVFTEIADIDLPPEITKFPEKIKNGSIHSYSKKDGMSPPPPKVPKSRRSRKIIAIVAGLLVCVALAAGIPLGLQLRSSSLLEARLAFIRRLLAESPLVEGYWAPQMGANFSKSYAEVRNSMVGALLWPISVPCAAQYLDAVQLTLEGIDDARRMVKKNKDMVIVESADEMEQAHTDGKLAILFGLEGGHTLGSSLAVLRSMYSLGTRFVSLTGLGCTTPWASASIRTDFFDENLPSTLTNFGEVVVQEMNRLGMLVEISRLSEPAMMVALNVAKAPLLLSNALPASMACNGSTAAVPDHILSALSQNGGVLMLNVERCGEKAMSLKDAIAAINYIRAIAGVDHVGLSGSPKNYPLLLAELARDRLWGSAAIKKLVGGNIVRVLREVEVSKNRLPLSEDWIPLEAIEGNAYCRYPET</sequence>
<dbReference type="EMBL" id="HBUE01133172">
    <property type="protein sequence ID" value="CAG6497541.1"/>
    <property type="molecule type" value="Transcribed_RNA"/>
</dbReference>
<dbReference type="EC" id="3.4.13.19" evidence="1"/>
<protein>
    <recommendedName>
        <fullName evidence="1">Dipeptidase</fullName>
        <ecNumber evidence="1">3.4.13.19</ecNumber>
    </recommendedName>
</protein>
<keyword evidence="1" id="KW-0645">Protease</keyword>
<dbReference type="PANTHER" id="PTHR10443:SF21">
    <property type="entry name" value="DIPEPTIDASE"/>
    <property type="match status" value="1"/>
</dbReference>
<name>A0A8D8CV50_CULPI</name>
<dbReference type="Gene3D" id="3.20.20.140">
    <property type="entry name" value="Metal-dependent hydrolases"/>
    <property type="match status" value="1"/>
</dbReference>
<comment type="subcellular location">
    <subcellularLocation>
        <location evidence="1">Membrane</location>
        <topology evidence="1">Lipid-anchor</topology>
        <topology evidence="1">GPI-anchor</topology>
    </subcellularLocation>
</comment>
<dbReference type="EMBL" id="HBUE01133170">
    <property type="protein sequence ID" value="CAG6497532.1"/>
    <property type="molecule type" value="Transcribed_RNA"/>
</dbReference>
<keyword evidence="1" id="KW-0224">Dipeptidase</keyword>
<keyword evidence="3" id="KW-0812">Transmembrane</keyword>
<dbReference type="GO" id="GO:0070573">
    <property type="term" value="F:metallodipeptidase activity"/>
    <property type="evidence" value="ECO:0007669"/>
    <property type="project" value="InterPro"/>
</dbReference>
<feature type="transmembrane region" description="Helical" evidence="3">
    <location>
        <begin position="150"/>
        <end position="171"/>
    </location>
</feature>
<accession>A0A8D8CV50</accession>
<dbReference type="PANTHER" id="PTHR10443">
    <property type="entry name" value="MICROSOMAL DIPEPTIDASE"/>
    <property type="match status" value="1"/>
</dbReference>
<evidence type="ECO:0000256" key="1">
    <source>
        <dbReference type="RuleBase" id="RU341113"/>
    </source>
</evidence>
<dbReference type="InterPro" id="IPR008257">
    <property type="entry name" value="Pept_M19"/>
</dbReference>
<feature type="region of interest" description="Disordered" evidence="2">
    <location>
        <begin position="125"/>
        <end position="144"/>
    </location>
</feature>
<keyword evidence="1" id="KW-1015">Disulfide bond</keyword>
<evidence type="ECO:0000256" key="3">
    <source>
        <dbReference type="SAM" id="Phobius"/>
    </source>
</evidence>
<comment type="cofactor">
    <cofactor evidence="1">
        <name>Zn(2+)</name>
        <dbReference type="ChEBI" id="CHEBI:29105"/>
    </cofactor>
</comment>
<keyword evidence="1" id="KW-0482">Metalloprotease</keyword>
<keyword evidence="1" id="KW-0479">Metal-binding</keyword>
<keyword evidence="3" id="KW-0472">Membrane</keyword>